<evidence type="ECO:0000259" key="2">
    <source>
        <dbReference type="Pfam" id="PF01408"/>
    </source>
</evidence>
<dbReference type="Pfam" id="PF01408">
    <property type="entry name" value="GFO_IDH_MocA"/>
    <property type="match status" value="1"/>
</dbReference>
<name>A0ABT4GPX4_9BACL</name>
<dbReference type="EMBL" id="JAMDMX010000210">
    <property type="protein sequence ID" value="MCY9698170.1"/>
    <property type="molecule type" value="Genomic_DNA"/>
</dbReference>
<reference evidence="4 5" key="1">
    <citation type="submission" date="2022-05" db="EMBL/GenBank/DDBJ databases">
        <title>Genome Sequencing of Bee-Associated Microbes.</title>
        <authorList>
            <person name="Dunlap C."/>
        </authorList>
    </citation>
    <scope>NUCLEOTIDE SEQUENCE [LARGE SCALE GENOMIC DNA]</scope>
    <source>
        <strain evidence="4 5">NRRL B-14421</strain>
    </source>
</reference>
<dbReference type="InterPro" id="IPR036291">
    <property type="entry name" value="NAD(P)-bd_dom_sf"/>
</dbReference>
<accession>A0ABT4GPX4</accession>
<dbReference type="InterPro" id="IPR050463">
    <property type="entry name" value="Gfo/Idh/MocA_oxidrdct_glycsds"/>
</dbReference>
<feature type="domain" description="GFO/IDH/MocA-like oxidoreductase" evidence="3">
    <location>
        <begin position="131"/>
        <end position="272"/>
    </location>
</feature>
<keyword evidence="5" id="KW-1185">Reference proteome</keyword>
<keyword evidence="1" id="KW-0560">Oxidoreductase</keyword>
<comment type="caution">
    <text evidence="4">The sequence shown here is derived from an EMBL/GenBank/DDBJ whole genome shotgun (WGS) entry which is preliminary data.</text>
</comment>
<dbReference type="InterPro" id="IPR000683">
    <property type="entry name" value="Gfo/Idh/MocA-like_OxRdtase_N"/>
</dbReference>
<gene>
    <name evidence="4" type="ORF">M5X19_35820</name>
</gene>
<evidence type="ECO:0000313" key="5">
    <source>
        <dbReference type="Proteomes" id="UP001527099"/>
    </source>
</evidence>
<evidence type="ECO:0000259" key="3">
    <source>
        <dbReference type="Pfam" id="PF22725"/>
    </source>
</evidence>
<dbReference type="Proteomes" id="UP001527099">
    <property type="component" value="Unassembled WGS sequence"/>
</dbReference>
<protein>
    <submittedName>
        <fullName evidence="4">Gfo/Idh/MocA family oxidoreductase</fullName>
    </submittedName>
</protein>
<dbReference type="PANTHER" id="PTHR43818">
    <property type="entry name" value="BCDNA.GH03377"/>
    <property type="match status" value="1"/>
</dbReference>
<proteinExistence type="predicted"/>
<evidence type="ECO:0000256" key="1">
    <source>
        <dbReference type="ARBA" id="ARBA00023002"/>
    </source>
</evidence>
<dbReference type="Gene3D" id="3.40.50.720">
    <property type="entry name" value="NAD(P)-binding Rossmann-like Domain"/>
    <property type="match status" value="1"/>
</dbReference>
<dbReference type="SUPFAM" id="SSF51735">
    <property type="entry name" value="NAD(P)-binding Rossmann-fold domains"/>
    <property type="match status" value="1"/>
</dbReference>
<evidence type="ECO:0000313" key="4">
    <source>
        <dbReference type="EMBL" id="MCY9698170.1"/>
    </source>
</evidence>
<dbReference type="Gene3D" id="3.30.360.10">
    <property type="entry name" value="Dihydrodipicolinate Reductase, domain 2"/>
    <property type="match status" value="1"/>
</dbReference>
<dbReference type="InterPro" id="IPR055170">
    <property type="entry name" value="GFO_IDH_MocA-like_dom"/>
</dbReference>
<feature type="domain" description="Gfo/Idh/MocA-like oxidoreductase N-terminal" evidence="2">
    <location>
        <begin position="5"/>
        <end position="122"/>
    </location>
</feature>
<dbReference type="PANTHER" id="PTHR43818:SF11">
    <property type="entry name" value="BCDNA.GH03377"/>
    <property type="match status" value="1"/>
</dbReference>
<organism evidence="4 5">
    <name type="scientific">Paenibacillus alginolyticus</name>
    <dbReference type="NCBI Taxonomy" id="59839"/>
    <lineage>
        <taxon>Bacteria</taxon>
        <taxon>Bacillati</taxon>
        <taxon>Bacillota</taxon>
        <taxon>Bacilli</taxon>
        <taxon>Bacillales</taxon>
        <taxon>Paenibacillaceae</taxon>
        <taxon>Paenibacillus</taxon>
    </lineage>
</organism>
<sequence>MKKLKAAIIGAGFIGEAHIEAIRRLGYVEVAAIAQTSFEKASKRAKELCIPRATGDYREILQDDEIDVIHNCTPNHLHYQINKEVLQHGKHLLSEKPLTLTSQEARELSHLANENNLTAGINFNYRQFPMVQHMRGMVQNNEFGAIRIVRGEYLQDWLMYDTDYNWRLEPVFAGRTRAIGDIGSHLLDLAQYVTGRRIVEVFADMATIIPTRMKADSAQALVTFHQNEYANMVSTDIHTEDYSSILVKFDDDSRGVFTVSQVSPGHKNRLELNLDGSLAAGSWRQEEPCQLWVGHRGRPDEVVRRDPELVKPAALPFVHYPGGHEEGWVDSVKNMMKHFYEAVQQGSHTCSDSVASFEEGYRIMLIIDAIVQSVETGSWVKVQQA</sequence>
<dbReference type="Pfam" id="PF22725">
    <property type="entry name" value="GFO_IDH_MocA_C3"/>
    <property type="match status" value="1"/>
</dbReference>
<dbReference type="SUPFAM" id="SSF55347">
    <property type="entry name" value="Glyceraldehyde-3-phosphate dehydrogenase-like, C-terminal domain"/>
    <property type="match status" value="1"/>
</dbReference>
<dbReference type="RefSeq" id="WP_268618656.1">
    <property type="nucleotide sequence ID" value="NZ_JAMDMX010000210.1"/>
</dbReference>